<accession>A0A1L8R4T5</accession>
<dbReference type="Pfam" id="PF00158">
    <property type="entry name" value="Sigma54_activat"/>
    <property type="match status" value="1"/>
</dbReference>
<dbReference type="SUPFAM" id="SSF52540">
    <property type="entry name" value="P-loop containing nucleoside triphosphate hydrolases"/>
    <property type="match status" value="1"/>
</dbReference>
<dbReference type="GO" id="GO:0003677">
    <property type="term" value="F:DNA binding"/>
    <property type="evidence" value="ECO:0007669"/>
    <property type="project" value="UniProtKB-KW"/>
</dbReference>
<dbReference type="Proteomes" id="UP000182835">
    <property type="component" value="Unassembled WGS sequence"/>
</dbReference>
<dbReference type="InterPro" id="IPR036662">
    <property type="entry name" value="PTS_EIIA_man-typ_sf"/>
</dbReference>
<evidence type="ECO:0000259" key="7">
    <source>
        <dbReference type="PROSITE" id="PS51372"/>
    </source>
</evidence>
<dbReference type="GO" id="GO:0009401">
    <property type="term" value="P:phosphoenolpyruvate-dependent sugar phosphotransferase system"/>
    <property type="evidence" value="ECO:0007669"/>
    <property type="project" value="InterPro"/>
</dbReference>
<dbReference type="InterPro" id="IPR036634">
    <property type="entry name" value="PRD_sf"/>
</dbReference>
<dbReference type="SUPFAM" id="SSF53062">
    <property type="entry name" value="PTS system fructose IIA component-like"/>
    <property type="match status" value="1"/>
</dbReference>
<feature type="domain" description="PTS EIIA type-4" evidence="6">
    <location>
        <begin position="558"/>
        <end position="694"/>
    </location>
</feature>
<evidence type="ECO:0000256" key="1">
    <source>
        <dbReference type="ARBA" id="ARBA00022679"/>
    </source>
</evidence>
<reference evidence="8 9" key="1">
    <citation type="submission" date="2014-12" db="EMBL/GenBank/DDBJ databases">
        <title>Draft genome sequences of 29 type strains of Enterococci.</title>
        <authorList>
            <person name="Zhong Z."/>
            <person name="Sun Z."/>
            <person name="Liu W."/>
            <person name="Zhang W."/>
            <person name="Zhang H."/>
        </authorList>
    </citation>
    <scope>NUCLEOTIDE SEQUENCE [LARGE SCALE GENOMIC DNA]</scope>
    <source>
        <strain evidence="8 9">DSM 21207</strain>
    </source>
</reference>
<dbReference type="InterPro" id="IPR036390">
    <property type="entry name" value="WH_DNA-bd_sf"/>
</dbReference>
<organism evidence="8 9">
    <name type="scientific">Enterococcus canintestini</name>
    <dbReference type="NCBI Taxonomy" id="317010"/>
    <lineage>
        <taxon>Bacteria</taxon>
        <taxon>Bacillati</taxon>
        <taxon>Bacillota</taxon>
        <taxon>Bacilli</taxon>
        <taxon>Lactobacillales</taxon>
        <taxon>Enterococcaceae</taxon>
        <taxon>Enterococcus</taxon>
    </lineage>
</organism>
<proteinExistence type="predicted"/>
<dbReference type="EMBL" id="JXKG01000014">
    <property type="protein sequence ID" value="OJG14769.1"/>
    <property type="molecule type" value="Genomic_DNA"/>
</dbReference>
<dbReference type="GO" id="GO:0005524">
    <property type="term" value="F:ATP binding"/>
    <property type="evidence" value="ECO:0007669"/>
    <property type="project" value="UniProtKB-KW"/>
</dbReference>
<evidence type="ECO:0000313" key="8">
    <source>
        <dbReference type="EMBL" id="OJG14769.1"/>
    </source>
</evidence>
<keyword evidence="1" id="KW-0808">Transferase</keyword>
<dbReference type="GO" id="GO:0016020">
    <property type="term" value="C:membrane"/>
    <property type="evidence" value="ECO:0007669"/>
    <property type="project" value="InterPro"/>
</dbReference>
<dbReference type="Pfam" id="PF03610">
    <property type="entry name" value="EIIA-man"/>
    <property type="match status" value="1"/>
</dbReference>
<protein>
    <submittedName>
        <fullName evidence="8">Sigma-54 dependent DNA-binding transcriptional regulator</fullName>
    </submittedName>
</protein>
<evidence type="ECO:0000256" key="4">
    <source>
        <dbReference type="ARBA" id="ARBA00023125"/>
    </source>
</evidence>
<dbReference type="PANTHER" id="PTHR32071">
    <property type="entry name" value="TRANSCRIPTIONAL REGULATORY PROTEIN"/>
    <property type="match status" value="1"/>
</dbReference>
<dbReference type="SUPFAM" id="SSF46785">
    <property type="entry name" value="Winged helix' DNA-binding domain"/>
    <property type="match status" value="1"/>
</dbReference>
<evidence type="ECO:0000256" key="2">
    <source>
        <dbReference type="ARBA" id="ARBA00022741"/>
    </source>
</evidence>
<dbReference type="GO" id="GO:0006355">
    <property type="term" value="P:regulation of DNA-templated transcription"/>
    <property type="evidence" value="ECO:0007669"/>
    <property type="project" value="InterPro"/>
</dbReference>
<evidence type="ECO:0000259" key="6">
    <source>
        <dbReference type="PROSITE" id="PS51096"/>
    </source>
</evidence>
<dbReference type="AlphaFoldDB" id="A0A1L8R4T5"/>
<dbReference type="GO" id="GO:0016740">
    <property type="term" value="F:transferase activity"/>
    <property type="evidence" value="ECO:0007669"/>
    <property type="project" value="UniProtKB-KW"/>
</dbReference>
<dbReference type="InterPro" id="IPR027417">
    <property type="entry name" value="P-loop_NTPase"/>
</dbReference>
<dbReference type="InterPro" id="IPR004701">
    <property type="entry name" value="PTS_EIIA_man-typ"/>
</dbReference>
<dbReference type="PROSITE" id="PS51372">
    <property type="entry name" value="PRD_2"/>
    <property type="match status" value="2"/>
</dbReference>
<dbReference type="CDD" id="cd00009">
    <property type="entry name" value="AAA"/>
    <property type="match status" value="1"/>
</dbReference>
<feature type="domain" description="PRD" evidence="7">
    <location>
        <begin position="814"/>
        <end position="920"/>
    </location>
</feature>
<dbReference type="SUPFAM" id="SSF63520">
    <property type="entry name" value="PTS-regulatory domain, PRD"/>
    <property type="match status" value="1"/>
</dbReference>
<evidence type="ECO:0000259" key="5">
    <source>
        <dbReference type="PROSITE" id="PS50045"/>
    </source>
</evidence>
<dbReference type="InterPro" id="IPR011608">
    <property type="entry name" value="PRD"/>
</dbReference>
<dbReference type="PROSITE" id="PS50045">
    <property type="entry name" value="SIGMA54_INTERACT_4"/>
    <property type="match status" value="1"/>
</dbReference>
<evidence type="ECO:0000313" key="9">
    <source>
        <dbReference type="Proteomes" id="UP000182835"/>
    </source>
</evidence>
<dbReference type="Gene3D" id="1.10.1790.10">
    <property type="entry name" value="PRD domain"/>
    <property type="match status" value="1"/>
</dbReference>
<dbReference type="PANTHER" id="PTHR32071:SF38">
    <property type="entry name" value="PSP OPERON TRANSCRIPTIONAL ACTIVATOR"/>
    <property type="match status" value="1"/>
</dbReference>
<dbReference type="STRING" id="317010.RU96_GL000682"/>
<dbReference type="PROSITE" id="PS51096">
    <property type="entry name" value="PTS_EIIA_TYPE_4"/>
    <property type="match status" value="1"/>
</dbReference>
<sequence length="923" mass="104944">MMKEELVTYLENQTAFIDLHHLSEVFTAQKLAEIFAVKRNTISHYLNQLNEAGILVKINSRPVYYFHKEAFEKEFFLLRNNFYQSSEEILKEQPLFEQQKDLFSLLIGHDKSLSRAVEQIKTALYYPDNGLPTLITGESGTGKSFLVRLIHKYCLENELIKEDAPLITLNCAQYANNPELLTSNLFGHVKGAYTGADSDKIGAFEAADEGILFLDEVHRLNAEGQEKLFTYLDQGIIYPMGATNQPVKVKTRLFFATTEDLESSFLTTFMRRIPIQVTLPPINARSRNERLELVYSFLLSEVRKIKRPLKVSGQVLTLLTSSSFKGNIGELKNTVKVTVAKAFAEQKQAPEIKVTIYQLPEKLLLPATENLQTIIQKDTVITENTTITQLLEKNHPQQQRVIATFDRIITEFSKQQQLTACEEQLKQEVETLFDFLLFETDRQQKQEMLIYLTQYIRETFKQMESAYQIKFNGNAVYAISYYLFQRGAGKWYPEDVAILGLIKELEQQVATKYAASYQYVKRLLELCQPKLDLEISEMDCILLTIYLNRADWQKELGIPRGIIVAHGYATASSIANVANRFLAKDIFASFDMPLDVTPQQIAEEILDYSENHDVSNGLVILVDMGSLKEIYQFFPKQITAPVVIMNNVTTPLAIAVGENLQKAAPLAEMIETAAQQTPLNWEIIYPAENKMKALITTCLTGIGTATHISQLLEKSLPASVELKIFPYEYDVLKEQKKNETIFSMYDVLGIIGTSDPEIADIPYLSLEELISGDENQLLSEWLSTCLTPLENATFNTNVIRNFSLEKVIDSVTILDTEKVMGEIEIFMRELEANSGVVISNAKKLALYVHVSCLIERLIRNIPIDTYAGYETLYQCQKLALVAIKNAFSVIENDYSVKIPDSEIAYIYDIVYQKVDNTPIDEDF</sequence>
<dbReference type="Gene3D" id="3.40.50.300">
    <property type="entry name" value="P-loop containing nucleotide triphosphate hydrolases"/>
    <property type="match status" value="1"/>
</dbReference>
<dbReference type="InterPro" id="IPR003593">
    <property type="entry name" value="AAA+_ATPase"/>
</dbReference>
<dbReference type="Pfam" id="PF00874">
    <property type="entry name" value="PRD"/>
    <property type="match status" value="1"/>
</dbReference>
<gene>
    <name evidence="8" type="ORF">RU96_GL000682</name>
</gene>
<keyword evidence="3" id="KW-0067">ATP-binding</keyword>
<name>A0A1L8R4T5_9ENTE</name>
<keyword evidence="4 8" id="KW-0238">DNA-binding</keyword>
<dbReference type="InterPro" id="IPR002078">
    <property type="entry name" value="Sigma_54_int"/>
</dbReference>
<evidence type="ECO:0000256" key="3">
    <source>
        <dbReference type="ARBA" id="ARBA00022840"/>
    </source>
</evidence>
<comment type="caution">
    <text evidence="8">The sequence shown here is derived from an EMBL/GenBank/DDBJ whole genome shotgun (WGS) entry which is preliminary data.</text>
</comment>
<dbReference type="Gene3D" id="3.40.50.510">
    <property type="entry name" value="Phosphotransferase system, mannose-type IIA component"/>
    <property type="match status" value="1"/>
</dbReference>
<dbReference type="RefSeq" id="WP_211269907.1">
    <property type="nucleotide sequence ID" value="NZ_JBHLVQ010000003.1"/>
</dbReference>
<dbReference type="PROSITE" id="PS00676">
    <property type="entry name" value="SIGMA54_INTERACT_2"/>
    <property type="match status" value="1"/>
</dbReference>
<feature type="domain" description="PRD" evidence="7">
    <location>
        <begin position="447"/>
        <end position="557"/>
    </location>
</feature>
<dbReference type="InterPro" id="IPR025943">
    <property type="entry name" value="Sigma_54_int_dom_ATP-bd_2"/>
</dbReference>
<feature type="domain" description="Sigma-54 factor interaction" evidence="5">
    <location>
        <begin position="106"/>
        <end position="340"/>
    </location>
</feature>
<dbReference type="SMART" id="SM00382">
    <property type="entry name" value="AAA"/>
    <property type="match status" value="1"/>
</dbReference>
<keyword evidence="2" id="KW-0547">Nucleotide-binding</keyword>